<accession>E9SHZ3</accession>
<protein>
    <recommendedName>
        <fullName evidence="4">YqzL-like protein</fullName>
    </recommendedName>
</protein>
<dbReference type="EMBL" id="ADKM02000135">
    <property type="protein sequence ID" value="EGC01065.1"/>
    <property type="molecule type" value="Genomic_DNA"/>
</dbReference>
<organism evidence="2 3">
    <name type="scientific">Ruminococcus albus 8</name>
    <dbReference type="NCBI Taxonomy" id="246199"/>
    <lineage>
        <taxon>Bacteria</taxon>
        <taxon>Bacillati</taxon>
        <taxon>Bacillota</taxon>
        <taxon>Clostridia</taxon>
        <taxon>Eubacteriales</taxon>
        <taxon>Oscillospiraceae</taxon>
        <taxon>Ruminococcus</taxon>
    </lineage>
</organism>
<dbReference type="AlphaFoldDB" id="E9SHZ3"/>
<comment type="caution">
    <text evidence="2">The sequence shown here is derived from an EMBL/GenBank/DDBJ whole genome shotgun (WGS) entry which is preliminary data.</text>
</comment>
<dbReference type="Proteomes" id="UP000004259">
    <property type="component" value="Unassembled WGS sequence"/>
</dbReference>
<evidence type="ECO:0008006" key="4">
    <source>
        <dbReference type="Google" id="ProtNLM"/>
    </source>
</evidence>
<keyword evidence="3" id="KW-1185">Reference proteome</keyword>
<evidence type="ECO:0000313" key="3">
    <source>
        <dbReference type="Proteomes" id="UP000004259"/>
    </source>
</evidence>
<gene>
    <name evidence="2" type="ORF">CUS_5358</name>
</gene>
<evidence type="ECO:0000256" key="1">
    <source>
        <dbReference type="SAM" id="MobiDB-lite"/>
    </source>
</evidence>
<sequence>MELWEKFCKSGRIEDYLAYAKAERNGEDDDSKRSGAERDRQR</sequence>
<evidence type="ECO:0000313" key="2">
    <source>
        <dbReference type="EMBL" id="EGC01065.1"/>
    </source>
</evidence>
<name>E9SHZ3_RUMAL</name>
<proteinExistence type="predicted"/>
<reference evidence="2 3" key="1">
    <citation type="submission" date="2011-02" db="EMBL/GenBank/DDBJ databases">
        <authorList>
            <person name="Nelson K.E."/>
            <person name="Sutton G."/>
            <person name="Torralba M."/>
            <person name="Durkin S."/>
            <person name="Harkins D."/>
            <person name="Montgomery R."/>
            <person name="Ziemer C."/>
            <person name="Klaassens E."/>
            <person name="Ocuiv P."/>
            <person name="Morrison M."/>
        </authorList>
    </citation>
    <scope>NUCLEOTIDE SEQUENCE [LARGE SCALE GENOMIC DNA]</scope>
    <source>
        <strain evidence="2 3">8</strain>
    </source>
</reference>
<feature type="region of interest" description="Disordered" evidence="1">
    <location>
        <begin position="21"/>
        <end position="42"/>
    </location>
</feature>